<accession>A0A9D4SDX8</accession>
<feature type="transmembrane region" description="Helical" evidence="1">
    <location>
        <begin position="191"/>
        <end position="209"/>
    </location>
</feature>
<protein>
    <submittedName>
        <fullName evidence="2">Uncharacterized protein</fullName>
    </submittedName>
</protein>
<feature type="transmembrane region" description="Helical" evidence="1">
    <location>
        <begin position="215"/>
        <end position="237"/>
    </location>
</feature>
<name>A0A9D4SDX8_DERFA</name>
<reference evidence="2" key="2">
    <citation type="journal article" date="2021" name="World Allergy Organ. J.">
        <title>Chromosome-level assembly of Dermatophagoides farinae genome and transcriptome reveals two novel allergens Der f 37 and Der f 39.</title>
        <authorList>
            <person name="Chen J."/>
            <person name="Cai Z."/>
            <person name="Fan D."/>
            <person name="Hu J."/>
            <person name="Hou Y."/>
            <person name="He Y."/>
            <person name="Zhang Z."/>
            <person name="Zhao Z."/>
            <person name="Gao P."/>
            <person name="Hu W."/>
            <person name="Sun J."/>
            <person name="Li J."/>
            <person name="Ji K."/>
        </authorList>
    </citation>
    <scope>NUCLEOTIDE SEQUENCE</scope>
    <source>
        <strain evidence="2">JKM2019</strain>
    </source>
</reference>
<feature type="transmembrane region" description="Helical" evidence="1">
    <location>
        <begin position="58"/>
        <end position="81"/>
    </location>
</feature>
<proteinExistence type="predicted"/>
<keyword evidence="1" id="KW-0812">Transmembrane</keyword>
<dbReference type="EMBL" id="SDOV01000008">
    <property type="protein sequence ID" value="KAH7638138.1"/>
    <property type="molecule type" value="Genomic_DNA"/>
</dbReference>
<feature type="transmembrane region" description="Helical" evidence="1">
    <location>
        <begin position="162"/>
        <end position="184"/>
    </location>
</feature>
<evidence type="ECO:0000313" key="2">
    <source>
        <dbReference type="EMBL" id="KAH7638138.1"/>
    </source>
</evidence>
<keyword evidence="1" id="KW-1133">Transmembrane helix</keyword>
<dbReference type="Proteomes" id="UP000828236">
    <property type="component" value="Unassembled WGS sequence"/>
</dbReference>
<comment type="caution">
    <text evidence="2">The sequence shown here is derived from an EMBL/GenBank/DDBJ whole genome shotgun (WGS) entry which is preliminary data.</text>
</comment>
<sequence>MMINNNLPTIEITPSVDEQINQMDGLPSSQTQIVSTITNPNSKQSSSTMKPIGWQNKLGLAAVCLILIMFTLDVLTLWYLLKKISSYERSVNLLERIKFLIDYSGTLSDKDCERLSLMPQYDEIMLRIRQNVTTTDQLSMNNIDKQSLINELSMVSEQKSNLLTVIVVTFVAMIIHFIGFIGVLRQSFTLTLFETLFLIILLIMKPSLSSTNFGWIIWILYAVCLPLFFIYQIRLYYVKIRRKK</sequence>
<reference evidence="2" key="1">
    <citation type="submission" date="2020-06" db="EMBL/GenBank/DDBJ databases">
        <authorList>
            <person name="Ji K."/>
            <person name="Li J."/>
        </authorList>
    </citation>
    <scope>NUCLEOTIDE SEQUENCE</scope>
    <source>
        <strain evidence="2">JKM2019</strain>
        <tissue evidence="2">Whole body</tissue>
    </source>
</reference>
<dbReference type="AlphaFoldDB" id="A0A9D4SDX8"/>
<gene>
    <name evidence="2" type="ORF">HUG17_9243</name>
</gene>
<organism evidence="2">
    <name type="scientific">Dermatophagoides farinae</name>
    <name type="common">American house dust mite</name>
    <dbReference type="NCBI Taxonomy" id="6954"/>
    <lineage>
        <taxon>Eukaryota</taxon>
        <taxon>Metazoa</taxon>
        <taxon>Ecdysozoa</taxon>
        <taxon>Arthropoda</taxon>
        <taxon>Chelicerata</taxon>
        <taxon>Arachnida</taxon>
        <taxon>Acari</taxon>
        <taxon>Acariformes</taxon>
        <taxon>Sarcoptiformes</taxon>
        <taxon>Astigmata</taxon>
        <taxon>Psoroptidia</taxon>
        <taxon>Analgoidea</taxon>
        <taxon>Pyroglyphidae</taxon>
        <taxon>Dermatophagoidinae</taxon>
        <taxon>Dermatophagoides</taxon>
    </lineage>
</organism>
<evidence type="ECO:0000256" key="1">
    <source>
        <dbReference type="SAM" id="Phobius"/>
    </source>
</evidence>
<keyword evidence="1" id="KW-0472">Membrane</keyword>